<dbReference type="AlphaFoldDB" id="A0A180GN71"/>
<reference evidence="2" key="4">
    <citation type="submission" date="2025-05" db="UniProtKB">
        <authorList>
            <consortium name="EnsemblFungi"/>
        </authorList>
    </citation>
    <scope>IDENTIFICATION</scope>
    <source>
        <strain evidence="2">isolate 1-1 / race 1 (BBBD)</strain>
    </source>
</reference>
<dbReference type="VEuPathDB" id="FungiDB:PTTG_27208"/>
<proteinExistence type="predicted"/>
<keyword evidence="3" id="KW-1185">Reference proteome</keyword>
<evidence type="ECO:0000313" key="2">
    <source>
        <dbReference type="EnsemblFungi" id="PTTG_27208-t43_1-p1"/>
    </source>
</evidence>
<reference evidence="2 3" key="3">
    <citation type="journal article" date="2017" name="G3 (Bethesda)">
        <title>Comparative analysis highlights variable genome content of wheat rusts and divergence of the mating loci.</title>
        <authorList>
            <person name="Cuomo C.A."/>
            <person name="Bakkeren G."/>
            <person name="Khalil H.B."/>
            <person name="Panwar V."/>
            <person name="Joly D."/>
            <person name="Linning R."/>
            <person name="Sakthikumar S."/>
            <person name="Song X."/>
            <person name="Adiconis X."/>
            <person name="Fan L."/>
            <person name="Goldberg J.M."/>
            <person name="Levin J.Z."/>
            <person name="Young S."/>
            <person name="Zeng Q."/>
            <person name="Anikster Y."/>
            <person name="Bruce M."/>
            <person name="Wang M."/>
            <person name="Yin C."/>
            <person name="McCallum B."/>
            <person name="Szabo L.J."/>
            <person name="Hulbert S."/>
            <person name="Chen X."/>
            <person name="Fellers J.P."/>
        </authorList>
    </citation>
    <scope>NUCLEOTIDE SEQUENCE</scope>
    <source>
        <strain evidence="2">isolate 1-1 / race 1 (BBBD)</strain>
        <strain evidence="3">Isolate 1-1 / race 1 (BBBD)</strain>
    </source>
</reference>
<dbReference type="Proteomes" id="UP000005240">
    <property type="component" value="Unassembled WGS sequence"/>
</dbReference>
<protein>
    <submittedName>
        <fullName evidence="1 2">Uncharacterized protein</fullName>
    </submittedName>
</protein>
<dbReference type="OrthoDB" id="5554140at2759"/>
<sequence length="137" mass="15401">MTKVLWMIPSAELGEDNCGVEQSLGIHFGLLEFTNTVQEMVEVFAEQALLGGVDQSDFLSRAGTEERLFESRVDGLVAYGLSLAIDQLSSFLDYTLLALHHPCEFLPSLFEQKQQEGPQYTECWNICFKLHLRGQAI</sequence>
<evidence type="ECO:0000313" key="3">
    <source>
        <dbReference type="Proteomes" id="UP000005240"/>
    </source>
</evidence>
<gene>
    <name evidence="1" type="ORF">PTTG_27208</name>
</gene>
<reference evidence="1" key="1">
    <citation type="submission" date="2009-11" db="EMBL/GenBank/DDBJ databases">
        <authorList>
            <consortium name="The Broad Institute Genome Sequencing Platform"/>
            <person name="Ward D."/>
            <person name="Feldgarden M."/>
            <person name="Earl A."/>
            <person name="Young S.K."/>
            <person name="Zeng Q."/>
            <person name="Koehrsen M."/>
            <person name="Alvarado L."/>
            <person name="Berlin A."/>
            <person name="Bochicchio J."/>
            <person name="Borenstein D."/>
            <person name="Chapman S.B."/>
            <person name="Chen Z."/>
            <person name="Engels R."/>
            <person name="Freedman E."/>
            <person name="Gellesch M."/>
            <person name="Goldberg J."/>
            <person name="Griggs A."/>
            <person name="Gujja S."/>
            <person name="Heilman E."/>
            <person name="Heiman D."/>
            <person name="Hepburn T."/>
            <person name="Howarth C."/>
            <person name="Jen D."/>
            <person name="Larson L."/>
            <person name="Lewis B."/>
            <person name="Mehta T."/>
            <person name="Park D."/>
            <person name="Pearson M."/>
            <person name="Roberts A."/>
            <person name="Saif S."/>
            <person name="Shea T."/>
            <person name="Shenoy N."/>
            <person name="Sisk P."/>
            <person name="Stolte C."/>
            <person name="Sykes S."/>
            <person name="Thomson T."/>
            <person name="Walk T."/>
            <person name="White J."/>
            <person name="Yandava C."/>
            <person name="Izard J."/>
            <person name="Baranova O.V."/>
            <person name="Blanton J.M."/>
            <person name="Tanner A.C."/>
            <person name="Dewhirst F.E."/>
            <person name="Haas B."/>
            <person name="Nusbaum C."/>
            <person name="Birren B."/>
        </authorList>
    </citation>
    <scope>NUCLEOTIDE SEQUENCE [LARGE SCALE GENOMIC DNA]</scope>
    <source>
        <strain evidence="1">1-1 BBBD Race 1</strain>
    </source>
</reference>
<reference evidence="1" key="2">
    <citation type="submission" date="2016-05" db="EMBL/GenBank/DDBJ databases">
        <title>Comparative analysis highlights variable genome content of wheat rusts and divergence of the mating loci.</title>
        <authorList>
            <person name="Cuomo C.A."/>
            <person name="Bakkeren G."/>
            <person name="Szabo L."/>
            <person name="Khalil H."/>
            <person name="Joly D."/>
            <person name="Goldberg J."/>
            <person name="Young S."/>
            <person name="Zeng Q."/>
            <person name="Fellers J."/>
        </authorList>
    </citation>
    <scope>NUCLEOTIDE SEQUENCE [LARGE SCALE GENOMIC DNA]</scope>
    <source>
        <strain evidence="1">1-1 BBBD Race 1</strain>
    </source>
</reference>
<dbReference type="STRING" id="630390.A0A180GN71"/>
<organism evidence="1">
    <name type="scientific">Puccinia triticina (isolate 1-1 / race 1 (BBBD))</name>
    <name type="common">Brown leaf rust fungus</name>
    <dbReference type="NCBI Taxonomy" id="630390"/>
    <lineage>
        <taxon>Eukaryota</taxon>
        <taxon>Fungi</taxon>
        <taxon>Dikarya</taxon>
        <taxon>Basidiomycota</taxon>
        <taxon>Pucciniomycotina</taxon>
        <taxon>Pucciniomycetes</taxon>
        <taxon>Pucciniales</taxon>
        <taxon>Pucciniaceae</taxon>
        <taxon>Puccinia</taxon>
    </lineage>
</organism>
<name>A0A180GN71_PUCT1</name>
<evidence type="ECO:0000313" key="1">
    <source>
        <dbReference type="EMBL" id="OAV93752.1"/>
    </source>
</evidence>
<accession>A0A180GN71</accession>
<dbReference type="EnsemblFungi" id="PTTG_27208-t43_1">
    <property type="protein sequence ID" value="PTTG_27208-t43_1-p1"/>
    <property type="gene ID" value="PTTG_27208"/>
</dbReference>
<dbReference type="EMBL" id="ADAS02000047">
    <property type="protein sequence ID" value="OAV93752.1"/>
    <property type="molecule type" value="Genomic_DNA"/>
</dbReference>